<feature type="domain" description="DM10" evidence="8">
    <location>
        <begin position="699"/>
        <end position="806"/>
    </location>
</feature>
<keyword evidence="4" id="KW-0206">Cytoskeleton</keyword>
<comment type="subcellular location">
    <subcellularLocation>
        <location evidence="1">Cytoplasm</location>
        <location evidence="1">Cytoskeleton</location>
        <location evidence="1">Cilium axoneme</location>
    </subcellularLocation>
</comment>
<dbReference type="EMBL" id="LNIX01000004">
    <property type="protein sequence ID" value="OXA55621.1"/>
    <property type="molecule type" value="Genomic_DNA"/>
</dbReference>
<keyword evidence="5" id="KW-0966">Cell projection</keyword>
<feature type="domain" description="DM10" evidence="8">
    <location>
        <begin position="1060"/>
        <end position="1172"/>
    </location>
</feature>
<dbReference type="PANTHER" id="PTHR12086">
    <property type="entry name" value="EF-HAND DOMAIN C-TERMINAL CONTAINING PROTEIN"/>
    <property type="match status" value="1"/>
</dbReference>
<feature type="domain" description="DM10" evidence="8">
    <location>
        <begin position="853"/>
        <end position="999"/>
    </location>
</feature>
<keyword evidence="7" id="KW-0472">Membrane</keyword>
<proteinExistence type="predicted"/>
<comment type="caution">
    <text evidence="9">The sequence shown here is derived from an EMBL/GenBank/DDBJ whole genome shotgun (WGS) entry which is preliminary data.</text>
</comment>
<dbReference type="SMART" id="SM00676">
    <property type="entry name" value="DM10"/>
    <property type="match status" value="3"/>
</dbReference>
<reference evidence="9 10" key="1">
    <citation type="submission" date="2015-12" db="EMBL/GenBank/DDBJ databases">
        <title>The genome of Folsomia candida.</title>
        <authorList>
            <person name="Faddeeva A."/>
            <person name="Derks M.F."/>
            <person name="Anvar Y."/>
            <person name="Smit S."/>
            <person name="Van Straalen N."/>
            <person name="Roelofs D."/>
        </authorList>
    </citation>
    <scope>NUCLEOTIDE SEQUENCE [LARGE SCALE GENOMIC DNA]</scope>
    <source>
        <strain evidence="9 10">VU population</strain>
        <tissue evidence="9">Whole body</tissue>
    </source>
</reference>
<feature type="compositionally biased region" description="Pro residues" evidence="6">
    <location>
        <begin position="496"/>
        <end position="506"/>
    </location>
</feature>
<feature type="transmembrane region" description="Helical" evidence="7">
    <location>
        <begin position="393"/>
        <end position="412"/>
    </location>
</feature>
<evidence type="ECO:0000256" key="1">
    <source>
        <dbReference type="ARBA" id="ARBA00004430"/>
    </source>
</evidence>
<evidence type="ECO:0000256" key="6">
    <source>
        <dbReference type="SAM" id="MobiDB-lite"/>
    </source>
</evidence>
<name>A0A226EFN3_FOLCA</name>
<evidence type="ECO:0000256" key="7">
    <source>
        <dbReference type="SAM" id="Phobius"/>
    </source>
</evidence>
<evidence type="ECO:0000313" key="10">
    <source>
        <dbReference type="Proteomes" id="UP000198287"/>
    </source>
</evidence>
<feature type="transmembrane region" description="Helical" evidence="7">
    <location>
        <begin position="424"/>
        <end position="445"/>
    </location>
</feature>
<dbReference type="STRING" id="158441.A0A226EFN3"/>
<gene>
    <name evidence="9" type="ORF">Fcan01_09089</name>
</gene>
<protein>
    <submittedName>
        <fullName evidence="9">EF-hand domain-containing family member C2</fullName>
    </submittedName>
</protein>
<keyword evidence="10" id="KW-1185">Reference proteome</keyword>
<dbReference type="Proteomes" id="UP000198287">
    <property type="component" value="Unassembled WGS sequence"/>
</dbReference>
<keyword evidence="2" id="KW-0963">Cytoplasm</keyword>
<feature type="compositionally biased region" description="Pro residues" evidence="6">
    <location>
        <begin position="523"/>
        <end position="547"/>
    </location>
</feature>
<evidence type="ECO:0000256" key="3">
    <source>
        <dbReference type="ARBA" id="ARBA00022737"/>
    </source>
</evidence>
<feature type="region of interest" description="Disordered" evidence="6">
    <location>
        <begin position="461"/>
        <end position="576"/>
    </location>
</feature>
<dbReference type="Gene3D" id="2.30.29.170">
    <property type="match status" value="3"/>
</dbReference>
<dbReference type="OrthoDB" id="6360546at2759"/>
<evidence type="ECO:0000256" key="2">
    <source>
        <dbReference type="ARBA" id="ARBA00022490"/>
    </source>
</evidence>
<feature type="transmembrane region" description="Helical" evidence="7">
    <location>
        <begin position="307"/>
        <end position="326"/>
    </location>
</feature>
<dbReference type="InterPro" id="IPR040193">
    <property type="entry name" value="EFHC1/EFHC2/EFHB"/>
</dbReference>
<feature type="transmembrane region" description="Helical" evidence="7">
    <location>
        <begin position="359"/>
        <end position="381"/>
    </location>
</feature>
<keyword evidence="7" id="KW-0812">Transmembrane</keyword>
<evidence type="ECO:0000313" key="9">
    <source>
        <dbReference type="EMBL" id="OXA55621.1"/>
    </source>
</evidence>
<dbReference type="GO" id="GO:0005930">
    <property type="term" value="C:axoneme"/>
    <property type="evidence" value="ECO:0007669"/>
    <property type="project" value="UniProtKB-SubCell"/>
</dbReference>
<dbReference type="InterPro" id="IPR006602">
    <property type="entry name" value="DM10_dom"/>
</dbReference>
<dbReference type="FunFam" id="2.30.29.170:FF:000004">
    <property type="entry name" value="EF-hand domain containing 2"/>
    <property type="match status" value="1"/>
</dbReference>
<keyword evidence="3" id="KW-0677">Repeat</keyword>
<dbReference type="Pfam" id="PF06565">
    <property type="entry name" value="DM10_dom"/>
    <property type="match status" value="3"/>
</dbReference>
<evidence type="ECO:0000256" key="5">
    <source>
        <dbReference type="ARBA" id="ARBA00023273"/>
    </source>
</evidence>
<organism evidence="9 10">
    <name type="scientific">Folsomia candida</name>
    <name type="common">Springtail</name>
    <dbReference type="NCBI Taxonomy" id="158441"/>
    <lineage>
        <taxon>Eukaryota</taxon>
        <taxon>Metazoa</taxon>
        <taxon>Ecdysozoa</taxon>
        <taxon>Arthropoda</taxon>
        <taxon>Hexapoda</taxon>
        <taxon>Collembola</taxon>
        <taxon>Entomobryomorpha</taxon>
        <taxon>Isotomoidea</taxon>
        <taxon>Isotomidae</taxon>
        <taxon>Proisotominae</taxon>
        <taxon>Folsomia</taxon>
    </lineage>
</organism>
<feature type="compositionally biased region" description="Low complexity" evidence="6">
    <location>
        <begin position="480"/>
        <end position="495"/>
    </location>
</feature>
<feature type="transmembrane region" description="Helical" evidence="7">
    <location>
        <begin position="332"/>
        <end position="352"/>
    </location>
</feature>
<evidence type="ECO:0000259" key="8">
    <source>
        <dbReference type="PROSITE" id="PS51336"/>
    </source>
</evidence>
<accession>A0A226EFN3</accession>
<evidence type="ECO:0000256" key="4">
    <source>
        <dbReference type="ARBA" id="ARBA00023212"/>
    </source>
</evidence>
<keyword evidence="7" id="KW-1133">Transmembrane helix</keyword>
<dbReference type="PROSITE" id="PS51336">
    <property type="entry name" value="DM10"/>
    <property type="match status" value="3"/>
</dbReference>
<feature type="transmembrane region" description="Helical" evidence="7">
    <location>
        <begin position="274"/>
        <end position="295"/>
    </location>
</feature>
<sequence length="1520" mass="171534">MPITDPIPDQDIHDALLNLQHHRHARHVQIITQNPIASITVLPTDGDQPGGRDFENNHDLLPPPPPPPKIISVYPPFLTDSTPAVKPAPLQSQGSRHIDAIFDPAEAELSSLPPIETSHHLHHHVHKNASLTTKTLRGSHFRGFEDDDSISDEGKKKLANVSDEVILEKAIIAQWPPADQGNRDKHIAPYEQNIAREMRYGSGGDWTGHMGRSGTGPGCDNSNRDSSGRAGKKPLFSCCHQCHPKAWMQRRRYKVSPRLEDEWRAQAHFFTKVILIKAAQLLVINLWLLTVLLRGEVRNFLIRTHNWMYLSLGIFFVLLVTIRIVSKSKAGWWPLITLTFLVILTCLLAHVLSCVTFAYGAYCIPMVTVCLLVTCVTLPFVPFMTQSYVTKPMVIRTGVVLILIYSVVILVVVELTKLAPMTSFATFTWFPGLIMAEIVLWVTIYEIQRVIRGHCFNVSEKRMSSSGSGSGSGGRRGSNESHSSGESAPNLGQRSPPQPPPPPPQNPGQNRPPKNPSAGQRSQPPPPQNPPQTLPKNPPPPQKPAPPNETYALTHSSWKPPPVAGPSDHGINYGGSGAQNKYGYGAYKEKHQHYSRDYSNIRHNPSAVGQDQFMYHCDQHATAEYNYPPNLDCGGSAPSSSEEVRDLYCCQPEAVSKACSNDPNCHMFKDTCRPGNFADSFPNRFKLPKGGRPSWLVHCGKILRFFAFYQEPIPESMIENYRIHQCEIRYFLDDGTIEVIEPKTFDPGFPQGRIIRRHKIPYPRPAHNATYSLEDLDVGCQVTFYGKTFFISGVDDATRVHLNRKEGRQVLANLEMPEDLYTNWRKDRIFSLFSRKGSINLESEKAKKFIANTGKVLRFWAYWDNRCEYGGELKKYIFHYFLQDDTVEIKEIVDPEGGVRGAITFLGKGKLLKDHKDLVPTVGIREDALLILNTVGGGNSCKHAIAPSYMTDSLCPGIDEKDFVTDKDLAIGAVINVYGRLFTLVDCDKATQTYYREKYGIDDFTPLVLEKSETERASPRVQVPPHIGIGTEADTLHNWDKLEPVPPPKQENLPEFRAKDKDVLCFEAQFYNAQHNANADRRFIIKIFMMDNKMQIFEKPHPNTGFKQGQFLARSMIRKRGHGLRPAFELGEESEYYEMKDYFIGNVLDINGFTFLLTGADEFTLSYMEANSSVFPQANFCLIIDKVREAFGPLESESVLQLFSCKDSQLNGIISRDDFRSILVTLMKQSLNEHEITTLLRGLKVDPPKVGIDFKTLQSVIQTELQRYHFDHFLLARVEYTFRYHDPCPCRFGHVDKETARATLKGARLPLDRLLVDYLIDNFTCVDDCSRLNYCALLHYLDWVHNGVPTASPAHISCVMKWLEPSPPFRKSGSCINYGAFLSLVAPSFRCNLASICSPRPDPPCQSEPSTSFSWPPPCETDTYFAQRERAGRVIHDARIRSEELRCKDEDLSLYCDDDAQNVRWRNSDAMSPQLVDAYLPPRDSLDEEYTPDCDIGPGGDKQYYKIGDHIGFEDLHPNI</sequence>